<evidence type="ECO:0000313" key="1">
    <source>
        <dbReference type="EMBL" id="SSW67406.1"/>
    </source>
</evidence>
<dbReference type="InterPro" id="IPR029058">
    <property type="entry name" value="AB_hydrolase_fold"/>
</dbReference>
<evidence type="ECO:0000313" key="2">
    <source>
        <dbReference type="Proteomes" id="UP000289184"/>
    </source>
</evidence>
<keyword evidence="2" id="KW-1185">Reference proteome</keyword>
<dbReference type="AlphaFoldDB" id="A0A446CHM3"/>
<proteinExistence type="predicted"/>
<evidence type="ECO:0008006" key="3">
    <source>
        <dbReference type="Google" id="ProtNLM"/>
    </source>
</evidence>
<reference evidence="1 2" key="1">
    <citation type="submission" date="2018-07" db="EMBL/GenBank/DDBJ databases">
        <authorList>
            <person name="Peeters C."/>
        </authorList>
    </citation>
    <scope>NUCLEOTIDE SEQUENCE [LARGE SCALE GENOMIC DNA]</scope>
    <source>
        <strain evidence="1 2">LMG 3411</strain>
    </source>
</reference>
<dbReference type="EMBL" id="UFQB01000012">
    <property type="protein sequence ID" value="SSW67406.1"/>
    <property type="molecule type" value="Genomic_DNA"/>
</dbReference>
<name>A0A446CHM3_9BURK</name>
<dbReference type="SUPFAM" id="SSF53474">
    <property type="entry name" value="alpha/beta-Hydrolases"/>
    <property type="match status" value="1"/>
</dbReference>
<organism evidence="1 2">
    <name type="scientific">Achromobacter agilis</name>
    <dbReference type="NCBI Taxonomy" id="1353888"/>
    <lineage>
        <taxon>Bacteria</taxon>
        <taxon>Pseudomonadati</taxon>
        <taxon>Pseudomonadota</taxon>
        <taxon>Betaproteobacteria</taxon>
        <taxon>Burkholderiales</taxon>
        <taxon>Alcaligenaceae</taxon>
        <taxon>Achromobacter</taxon>
    </lineage>
</organism>
<dbReference type="RefSeq" id="WP_129528248.1">
    <property type="nucleotide sequence ID" value="NZ_UFQB01000012.1"/>
</dbReference>
<accession>A0A446CHM3</accession>
<dbReference type="OrthoDB" id="3483116at2"/>
<gene>
    <name evidence="1" type="ORF">AGI3411_03069</name>
</gene>
<protein>
    <recommendedName>
        <fullName evidence="3">Alpha/beta hydrolase</fullName>
    </recommendedName>
</protein>
<dbReference type="Proteomes" id="UP000289184">
    <property type="component" value="Unassembled WGS sequence"/>
</dbReference>
<dbReference type="Gene3D" id="3.40.50.1820">
    <property type="entry name" value="alpha/beta hydrolase"/>
    <property type="match status" value="1"/>
</dbReference>
<sequence length="297" mass="32438">MKELVLIHGRSQQDKDSKALKRAWIEAWGRGLAAAGLTLPIPEERIRFPYYGDTLRDLLEGISEADAAKIIVRGAREDDIAAGLLLGLLNEYIDACGIGEDEIRRHLPPAAGPLAVERGPQNWRWVQAVLRAIDQRVPGSGVLIGLLTSDVSLYLRNTNVRGAINGGVRQAFERPRDKVVVAHSLGSIVAYLLLGKDGSEAGWRVPALITLGSPLGIKAIRGRLGGVRHPDCVGRWFNARDPRDVVALYSLDERHFGVVPAIENKIDVDNSSSNRHGIEGYLEDPEVARRIHDALAA</sequence>